<proteinExistence type="predicted"/>
<sequence>MMWRRVLIWALDLAIIFGVPAIPLSAEYMLGVPYPVIAASIIPFVLLLLLIALVYMPVRCSIRGNVVRVCAPVRCKEFEVLEWVEEVKRGLLPPASFTIAFGWRTLRFMAWSDSEYFFSTDKCDGVWRRARARSGGKEQTLWICCK</sequence>
<gene>
    <name evidence="1" type="ORF">TU35_005430</name>
</gene>
<dbReference type="EMBL" id="JZWT02000012">
    <property type="protein sequence ID" value="MFB6490676.1"/>
    <property type="molecule type" value="Genomic_DNA"/>
</dbReference>
<comment type="caution">
    <text evidence="1">The sequence shown here is derived from an EMBL/GenBank/DDBJ whole genome shotgun (WGS) entry which is preliminary data.</text>
</comment>
<protein>
    <submittedName>
        <fullName evidence="1">Uncharacterized protein</fullName>
    </submittedName>
</protein>
<name>A0ACC6V170_9CREN</name>
<evidence type="ECO:0000313" key="2">
    <source>
        <dbReference type="Proteomes" id="UP000033636"/>
    </source>
</evidence>
<evidence type="ECO:0000313" key="1">
    <source>
        <dbReference type="EMBL" id="MFB6490676.1"/>
    </source>
</evidence>
<accession>A0ACC6V170</accession>
<organism evidence="1 2">
    <name type="scientific">Thermoproteus sp. AZ2</name>
    <dbReference type="NCBI Taxonomy" id="1609232"/>
    <lineage>
        <taxon>Archaea</taxon>
        <taxon>Thermoproteota</taxon>
        <taxon>Thermoprotei</taxon>
        <taxon>Thermoproteales</taxon>
        <taxon>Thermoproteaceae</taxon>
        <taxon>Thermoproteus</taxon>
    </lineage>
</organism>
<dbReference type="Proteomes" id="UP000033636">
    <property type="component" value="Unassembled WGS sequence"/>
</dbReference>
<reference evidence="1" key="1">
    <citation type="submission" date="2024-07" db="EMBL/GenBank/DDBJ databases">
        <title>Metagenome and Metagenome-Assembled Genomes of Archaea from a hot spring from the geothermal field of Los Azufres, Mexico.</title>
        <authorList>
            <person name="Marin-Paredes R."/>
            <person name="Martinez-Romero E."/>
            <person name="Servin-Garciduenas L.E."/>
        </authorList>
    </citation>
    <scope>NUCLEOTIDE SEQUENCE</scope>
</reference>